<dbReference type="InterPro" id="IPR000843">
    <property type="entry name" value="HTH_LacI"/>
</dbReference>
<accession>A0A7C9PPP6</accession>
<dbReference type="Pfam" id="PF13377">
    <property type="entry name" value="Peripla_BP_3"/>
    <property type="match status" value="1"/>
</dbReference>
<keyword evidence="3" id="KW-0804">Transcription</keyword>
<dbReference type="GO" id="GO:0003700">
    <property type="term" value="F:DNA-binding transcription factor activity"/>
    <property type="evidence" value="ECO:0007669"/>
    <property type="project" value="TreeGrafter"/>
</dbReference>
<dbReference type="InterPro" id="IPR028082">
    <property type="entry name" value="Peripla_BP_I"/>
</dbReference>
<protein>
    <submittedName>
        <fullName evidence="5">LacI family transcriptional regulator</fullName>
    </submittedName>
</protein>
<dbReference type="SUPFAM" id="SSF47413">
    <property type="entry name" value="lambda repressor-like DNA-binding domains"/>
    <property type="match status" value="1"/>
</dbReference>
<sequence length="344" mass="37002">MTTGTSVDTPAPRKPPTLYDVATLAGVSHQTVSRLVKGHTNIRPEIRSRVEAAIAELNYRPNRAARSLATATSRRIAALFFDRLDEVGPTRIVQGASDRAREAGYVLDIVGLDPRQHSDIERAVALIDESDTAGIMVFAPTEAVRDEIARVSFGVPVFLEAGVLPASGLRNGDVTGTALLTDHLLELGHRRFFTITGPLEWFAAQTRLRSLQESVARGGGKLVGQLEGDWSPASGYEAGLRLPLDQGVTALVVSNDQMALGALSALRERGVRVPNDMSVVGFDGIPESRFFEPPLTTVGVEFDDQGRSSMNALLHMIDPGLHPEAAELKLPALFARESTAPALR</sequence>
<dbReference type="InterPro" id="IPR010982">
    <property type="entry name" value="Lambda_DNA-bd_dom_sf"/>
</dbReference>
<dbReference type="SUPFAM" id="SSF53822">
    <property type="entry name" value="Periplasmic binding protein-like I"/>
    <property type="match status" value="1"/>
</dbReference>
<dbReference type="SMART" id="SM00354">
    <property type="entry name" value="HTH_LACI"/>
    <property type="match status" value="1"/>
</dbReference>
<keyword evidence="6" id="KW-1185">Reference proteome</keyword>
<dbReference type="Gene3D" id="1.10.260.40">
    <property type="entry name" value="lambda repressor-like DNA-binding domains"/>
    <property type="match status" value="1"/>
</dbReference>
<dbReference type="AlphaFoldDB" id="A0A7C9PPP6"/>
<evidence type="ECO:0000256" key="3">
    <source>
        <dbReference type="ARBA" id="ARBA00023163"/>
    </source>
</evidence>
<dbReference type="PROSITE" id="PS50932">
    <property type="entry name" value="HTH_LACI_2"/>
    <property type="match status" value="1"/>
</dbReference>
<comment type="caution">
    <text evidence="5">The sequence shown here is derived from an EMBL/GenBank/DDBJ whole genome shotgun (WGS) entry which is preliminary data.</text>
</comment>
<dbReference type="EMBL" id="JAAGWZ010000005">
    <property type="protein sequence ID" value="NEM92485.1"/>
    <property type="molecule type" value="Genomic_DNA"/>
</dbReference>
<dbReference type="Pfam" id="PF00356">
    <property type="entry name" value="LacI"/>
    <property type="match status" value="1"/>
</dbReference>
<keyword evidence="2" id="KW-0238">DNA-binding</keyword>
<evidence type="ECO:0000256" key="2">
    <source>
        <dbReference type="ARBA" id="ARBA00023125"/>
    </source>
</evidence>
<evidence type="ECO:0000256" key="1">
    <source>
        <dbReference type="ARBA" id="ARBA00023015"/>
    </source>
</evidence>
<evidence type="ECO:0000313" key="5">
    <source>
        <dbReference type="EMBL" id="NEM92485.1"/>
    </source>
</evidence>
<name>A0A7C9PPP6_9MICO</name>
<dbReference type="PROSITE" id="PS00356">
    <property type="entry name" value="HTH_LACI_1"/>
    <property type="match status" value="1"/>
</dbReference>
<dbReference type="RefSeq" id="WP_163474541.1">
    <property type="nucleotide sequence ID" value="NZ_JAAGWZ010000005.1"/>
</dbReference>
<dbReference type="PANTHER" id="PTHR30146">
    <property type="entry name" value="LACI-RELATED TRANSCRIPTIONAL REPRESSOR"/>
    <property type="match status" value="1"/>
</dbReference>
<feature type="domain" description="HTH lacI-type" evidence="4">
    <location>
        <begin position="16"/>
        <end position="70"/>
    </location>
</feature>
<organism evidence="5 6">
    <name type="scientific">Galbitalea soli</name>
    <dbReference type="NCBI Taxonomy" id="1268042"/>
    <lineage>
        <taxon>Bacteria</taxon>
        <taxon>Bacillati</taxon>
        <taxon>Actinomycetota</taxon>
        <taxon>Actinomycetes</taxon>
        <taxon>Micrococcales</taxon>
        <taxon>Microbacteriaceae</taxon>
        <taxon>Galbitalea</taxon>
    </lineage>
</organism>
<dbReference type="Gene3D" id="3.40.50.2300">
    <property type="match status" value="2"/>
</dbReference>
<gene>
    <name evidence="5" type="ORF">G3T37_14110</name>
</gene>
<dbReference type="GO" id="GO:0000976">
    <property type="term" value="F:transcription cis-regulatory region binding"/>
    <property type="evidence" value="ECO:0007669"/>
    <property type="project" value="TreeGrafter"/>
</dbReference>
<dbReference type="InterPro" id="IPR046335">
    <property type="entry name" value="LacI/GalR-like_sensor"/>
</dbReference>
<dbReference type="PANTHER" id="PTHR30146:SF153">
    <property type="entry name" value="LACTOSE OPERON REPRESSOR"/>
    <property type="match status" value="1"/>
</dbReference>
<proteinExistence type="predicted"/>
<dbReference type="CDD" id="cd01574">
    <property type="entry name" value="PBP1_LacI"/>
    <property type="match status" value="1"/>
</dbReference>
<reference evidence="5 6" key="1">
    <citation type="journal article" date="2014" name="Int. J. Syst. Evol. Microbiol.">
        <title>Description of Galbitalea soli gen. nov., sp. nov., and Frondihabitans sucicola sp. nov.</title>
        <authorList>
            <person name="Kim S.J."/>
            <person name="Lim J.M."/>
            <person name="Ahn J.H."/>
            <person name="Weon H.Y."/>
            <person name="Hamada M."/>
            <person name="Suzuki K."/>
            <person name="Ahn T.Y."/>
            <person name="Kwon S.W."/>
        </authorList>
    </citation>
    <scope>NUCLEOTIDE SEQUENCE [LARGE SCALE GENOMIC DNA]</scope>
    <source>
        <strain evidence="5 6">NBRC 108727</strain>
    </source>
</reference>
<dbReference type="CDD" id="cd01392">
    <property type="entry name" value="HTH_LacI"/>
    <property type="match status" value="1"/>
</dbReference>
<evidence type="ECO:0000313" key="6">
    <source>
        <dbReference type="Proteomes" id="UP000479756"/>
    </source>
</evidence>
<keyword evidence="1" id="KW-0805">Transcription regulation</keyword>
<dbReference type="Proteomes" id="UP000479756">
    <property type="component" value="Unassembled WGS sequence"/>
</dbReference>
<evidence type="ECO:0000259" key="4">
    <source>
        <dbReference type="PROSITE" id="PS50932"/>
    </source>
</evidence>